<dbReference type="InterPro" id="IPR036390">
    <property type="entry name" value="WH_DNA-bd_sf"/>
</dbReference>
<dbReference type="RefSeq" id="WP_108985688.1">
    <property type="nucleotide sequence ID" value="NZ_BFBR01000008.1"/>
</dbReference>
<dbReference type="OrthoDB" id="9786141at2"/>
<feature type="domain" description="NrtR DNA-binding winged helix" evidence="2">
    <location>
        <begin position="245"/>
        <end position="303"/>
    </location>
</feature>
<proteinExistence type="predicted"/>
<protein>
    <recommendedName>
        <fullName evidence="2">NrtR DNA-binding winged helix domain-containing protein</fullName>
    </recommendedName>
</protein>
<dbReference type="Gene3D" id="1.10.10.10">
    <property type="entry name" value="Winged helix-like DNA-binding domain superfamily/Winged helix DNA-binding domain"/>
    <property type="match status" value="1"/>
</dbReference>
<dbReference type="EMBL" id="BFBR01000008">
    <property type="protein sequence ID" value="GBF58826.1"/>
    <property type="molecule type" value="Genomic_DNA"/>
</dbReference>
<accession>A0A2P2ECN5</accession>
<sequence length="326" mass="35399">MSTRPRVIIGLSAVVVAASEKGPEVLLSGGAGATGLPFGSFDPVGHRTFELAVRDFVTAQTGYALGYVEQLYTFGDKGREAPLADMGPAGGGDGDRVVSVGYIALAGSIGEGQRRAGIWADWYRFFPWEDRRRENGLETAANLVRDLQAWATTSDQKSRVAMAFGLAGQIWQDSQVLDRYELLYEAGLVTEALRDRARDHVGLNQAAQAATLRASGGEAMVSDHRRILATAMGRLRAKIRYRPIVFDLAPDRFTLSGLQDLVEVLCGVRLHKQNFRRTLERSGLVEPTGVMHAETGGRPAMLFTRSPSSRQSGAPGLTLPLARRQD</sequence>
<dbReference type="SUPFAM" id="SSF46785">
    <property type="entry name" value="Winged helix' DNA-binding domain"/>
    <property type="match status" value="1"/>
</dbReference>
<dbReference type="InterPro" id="IPR015797">
    <property type="entry name" value="NUDIX_hydrolase-like_dom_sf"/>
</dbReference>
<dbReference type="Gene3D" id="3.90.79.10">
    <property type="entry name" value="Nucleoside Triphosphate Pyrophosphohydrolase"/>
    <property type="match status" value="1"/>
</dbReference>
<dbReference type="AlphaFoldDB" id="A0A2P2ECN5"/>
<evidence type="ECO:0000256" key="1">
    <source>
        <dbReference type="SAM" id="MobiDB-lite"/>
    </source>
</evidence>
<feature type="region of interest" description="Disordered" evidence="1">
    <location>
        <begin position="304"/>
        <end position="326"/>
    </location>
</feature>
<evidence type="ECO:0000313" key="4">
    <source>
        <dbReference type="Proteomes" id="UP000245086"/>
    </source>
</evidence>
<evidence type="ECO:0000259" key="2">
    <source>
        <dbReference type="Pfam" id="PF21906"/>
    </source>
</evidence>
<name>A0A2P2ECN5_9PROT</name>
<dbReference type="SUPFAM" id="SSF55811">
    <property type="entry name" value="Nudix"/>
    <property type="match status" value="1"/>
</dbReference>
<dbReference type="InterPro" id="IPR054105">
    <property type="entry name" value="WHD_NrtR"/>
</dbReference>
<dbReference type="Proteomes" id="UP000245086">
    <property type="component" value="Unassembled WGS sequence"/>
</dbReference>
<dbReference type="InterPro" id="IPR036388">
    <property type="entry name" value="WH-like_DNA-bd_sf"/>
</dbReference>
<reference evidence="3 4" key="1">
    <citation type="journal article" date="2018" name="Genome Announc.">
        <title>Draft Genome Sequence of "Candidatus Phycosocius bacilliformis," an Alphaproteobacterial Ectosymbiont of the Hydrocarbon-Producing Green Alga Botryococcus braunii.</title>
        <authorList>
            <person name="Tanabe Y."/>
            <person name="Yamaguchi H."/>
            <person name="Watanabe M.M."/>
        </authorList>
    </citation>
    <scope>NUCLEOTIDE SEQUENCE [LARGE SCALE GENOMIC DNA]</scope>
    <source>
        <strain evidence="3 4">BOTRYCO-2</strain>
    </source>
</reference>
<dbReference type="Pfam" id="PF21906">
    <property type="entry name" value="WHD_NrtR"/>
    <property type="match status" value="1"/>
</dbReference>
<evidence type="ECO:0000313" key="3">
    <source>
        <dbReference type="EMBL" id="GBF58826.1"/>
    </source>
</evidence>
<gene>
    <name evidence="3" type="ORF">PbB2_02514</name>
</gene>
<dbReference type="InterPro" id="IPR011213">
    <property type="entry name" value="NMN_biosyn"/>
</dbReference>
<keyword evidence="4" id="KW-1185">Reference proteome</keyword>
<comment type="caution">
    <text evidence="3">The sequence shown here is derived from an EMBL/GenBank/DDBJ whole genome shotgun (WGS) entry which is preliminary data.</text>
</comment>
<dbReference type="PIRSF" id="PIRSF019423">
    <property type="entry name" value="NMN_biosyn"/>
    <property type="match status" value="1"/>
</dbReference>
<organism evidence="3 4">
    <name type="scientific">Candidatus Phycosocius bacilliformis</name>
    <dbReference type="NCBI Taxonomy" id="1445552"/>
    <lineage>
        <taxon>Bacteria</taxon>
        <taxon>Pseudomonadati</taxon>
        <taxon>Pseudomonadota</taxon>
        <taxon>Alphaproteobacteria</taxon>
        <taxon>Caulobacterales</taxon>
        <taxon>Caulobacterales incertae sedis</taxon>
        <taxon>Candidatus Phycosocius</taxon>
    </lineage>
</organism>